<protein>
    <submittedName>
        <fullName evidence="3">PEP-CTERM sorting domain-containing protein</fullName>
    </submittedName>
</protein>
<keyword evidence="1" id="KW-0732">Signal</keyword>
<evidence type="ECO:0000313" key="4">
    <source>
        <dbReference type="Proteomes" id="UP001165427"/>
    </source>
</evidence>
<feature type="domain" description="Ice-binding protein C-terminal" evidence="2">
    <location>
        <begin position="194"/>
        <end position="213"/>
    </location>
</feature>
<dbReference type="RefSeq" id="WP_246914672.1">
    <property type="nucleotide sequence ID" value="NZ_JALJRB010000039.1"/>
</dbReference>
<organism evidence="3 4">
    <name type="scientific">Desulfatitalea alkaliphila</name>
    <dbReference type="NCBI Taxonomy" id="2929485"/>
    <lineage>
        <taxon>Bacteria</taxon>
        <taxon>Pseudomonadati</taxon>
        <taxon>Thermodesulfobacteriota</taxon>
        <taxon>Desulfobacteria</taxon>
        <taxon>Desulfobacterales</taxon>
        <taxon>Desulfosarcinaceae</taxon>
        <taxon>Desulfatitalea</taxon>
    </lineage>
</organism>
<keyword evidence="4" id="KW-1185">Reference proteome</keyword>
<sequence length="225" mass="25521">MKYLIAMCAFLIVLICPSAYGAPNLYDASSSFYLDGQQFTIDGFVIIDDQLLYWNPRTPAQQPVDELHPPAVHIYRAYGFSIPAFSLSIKSASEDIDYSIWGYDGYLYVEYFYSDSAWGNLDRQYSFKGSGGDWDVWYGGLFDFFSFDMDPYDWSAGLIELPPIIRLGHELYGWPQDPLPGLFQSIDYIWLTAQVPEPSTLLLVVLGLICIGGLQKLSKIIQYST</sequence>
<proteinExistence type="predicted"/>
<evidence type="ECO:0000259" key="2">
    <source>
        <dbReference type="Pfam" id="PF07589"/>
    </source>
</evidence>
<dbReference type="Pfam" id="PF07589">
    <property type="entry name" value="PEP-CTERM"/>
    <property type="match status" value="1"/>
</dbReference>
<feature type="signal peptide" evidence="1">
    <location>
        <begin position="1"/>
        <end position="21"/>
    </location>
</feature>
<dbReference type="InterPro" id="IPR013424">
    <property type="entry name" value="Ice-binding_C"/>
</dbReference>
<reference evidence="3" key="1">
    <citation type="submission" date="2022-04" db="EMBL/GenBank/DDBJ databases">
        <title>Desulfatitalea alkaliphila sp. nov., a novel anaerobic sulfate-reducing bacterium isolated from terrestrial mud volcano, Taman Peninsula, Russia.</title>
        <authorList>
            <person name="Khomyakova M.A."/>
            <person name="Merkel A.Y."/>
            <person name="Slobodkin A.I."/>
        </authorList>
    </citation>
    <scope>NUCLEOTIDE SEQUENCE</scope>
    <source>
        <strain evidence="3">M08but</strain>
    </source>
</reference>
<dbReference type="AlphaFoldDB" id="A0AA41R8M0"/>
<evidence type="ECO:0000256" key="1">
    <source>
        <dbReference type="SAM" id="SignalP"/>
    </source>
</evidence>
<evidence type="ECO:0000313" key="3">
    <source>
        <dbReference type="EMBL" id="MCJ8503006.1"/>
    </source>
</evidence>
<comment type="caution">
    <text evidence="3">The sequence shown here is derived from an EMBL/GenBank/DDBJ whole genome shotgun (WGS) entry which is preliminary data.</text>
</comment>
<gene>
    <name evidence="3" type="ORF">MRX98_20690</name>
</gene>
<accession>A0AA41R8M0</accession>
<dbReference type="NCBIfam" id="TIGR02595">
    <property type="entry name" value="PEP_CTERM"/>
    <property type="match status" value="1"/>
</dbReference>
<dbReference type="EMBL" id="JALJRB010000039">
    <property type="protein sequence ID" value="MCJ8503006.1"/>
    <property type="molecule type" value="Genomic_DNA"/>
</dbReference>
<name>A0AA41R8M0_9BACT</name>
<dbReference type="Proteomes" id="UP001165427">
    <property type="component" value="Unassembled WGS sequence"/>
</dbReference>
<feature type="chain" id="PRO_5041267791" evidence="1">
    <location>
        <begin position="22"/>
        <end position="225"/>
    </location>
</feature>